<proteinExistence type="predicted"/>
<feature type="compositionally biased region" description="Basic and acidic residues" evidence="1">
    <location>
        <begin position="148"/>
        <end position="160"/>
    </location>
</feature>
<sequence>AAPRYQVLEPREGYVPVYIRLGDQPLADINPELAAAFREPVSRVSRAELAQALQADQGVAHSSSLIDSHSHSASDEHKVLLAESRPDKYKGYPKKGGYVPVYVQYPSKQISPELAAALQESSGRSSRGKLIQELNRPVRFSSESSSDEELRNDITSRPRVDSLSSESNSHSNESFSNEREAKEAIKELLKQMNKISKAAAAAKAKVQPKKA</sequence>
<organism evidence="2 3">
    <name type="scientific">Anopheles dirus</name>
    <dbReference type="NCBI Taxonomy" id="7168"/>
    <lineage>
        <taxon>Eukaryota</taxon>
        <taxon>Metazoa</taxon>
        <taxon>Ecdysozoa</taxon>
        <taxon>Arthropoda</taxon>
        <taxon>Hexapoda</taxon>
        <taxon>Insecta</taxon>
        <taxon>Pterygota</taxon>
        <taxon>Neoptera</taxon>
        <taxon>Endopterygota</taxon>
        <taxon>Diptera</taxon>
        <taxon>Nematocera</taxon>
        <taxon>Culicoidea</taxon>
        <taxon>Culicidae</taxon>
        <taxon>Anophelinae</taxon>
        <taxon>Anopheles</taxon>
    </lineage>
</organism>
<dbReference type="Proteomes" id="UP000075884">
    <property type="component" value="Unassembled WGS sequence"/>
</dbReference>
<feature type="compositionally biased region" description="Basic and acidic residues" evidence="1">
    <location>
        <begin position="68"/>
        <end position="90"/>
    </location>
</feature>
<name>A0A182NEZ3_9DIPT</name>
<dbReference type="STRING" id="7168.A0A182NEZ3"/>
<evidence type="ECO:0000313" key="2">
    <source>
        <dbReference type="EnsemblMetazoa" id="ADIR006215-PA"/>
    </source>
</evidence>
<evidence type="ECO:0000256" key="1">
    <source>
        <dbReference type="SAM" id="MobiDB-lite"/>
    </source>
</evidence>
<feature type="compositionally biased region" description="Low complexity" evidence="1">
    <location>
        <begin position="162"/>
        <end position="175"/>
    </location>
</feature>
<feature type="region of interest" description="Disordered" evidence="1">
    <location>
        <begin position="116"/>
        <end position="183"/>
    </location>
</feature>
<evidence type="ECO:0000313" key="3">
    <source>
        <dbReference type="Proteomes" id="UP000075884"/>
    </source>
</evidence>
<keyword evidence="3" id="KW-1185">Reference proteome</keyword>
<protein>
    <submittedName>
        <fullName evidence="2">Uncharacterized protein</fullName>
    </submittedName>
</protein>
<reference evidence="2" key="2">
    <citation type="submission" date="2020-05" db="UniProtKB">
        <authorList>
            <consortium name="EnsemblMetazoa"/>
        </authorList>
    </citation>
    <scope>IDENTIFICATION</scope>
    <source>
        <strain evidence="2">WRAIR2</strain>
    </source>
</reference>
<dbReference type="AlphaFoldDB" id="A0A182NEZ3"/>
<accession>A0A182NEZ3</accession>
<reference evidence="3" key="1">
    <citation type="submission" date="2013-03" db="EMBL/GenBank/DDBJ databases">
        <title>The Genome Sequence of Anopheles dirus WRAIR2.</title>
        <authorList>
            <consortium name="The Broad Institute Genomics Platform"/>
            <person name="Neafsey D.E."/>
            <person name="Walton C."/>
            <person name="Walker B."/>
            <person name="Young S.K."/>
            <person name="Zeng Q."/>
            <person name="Gargeya S."/>
            <person name="Fitzgerald M."/>
            <person name="Haas B."/>
            <person name="Abouelleil A."/>
            <person name="Allen A.W."/>
            <person name="Alvarado L."/>
            <person name="Arachchi H.M."/>
            <person name="Berlin A.M."/>
            <person name="Chapman S.B."/>
            <person name="Gainer-Dewar J."/>
            <person name="Goldberg J."/>
            <person name="Griggs A."/>
            <person name="Gujja S."/>
            <person name="Hansen M."/>
            <person name="Howarth C."/>
            <person name="Imamovic A."/>
            <person name="Ireland A."/>
            <person name="Larimer J."/>
            <person name="McCowan C."/>
            <person name="Murphy C."/>
            <person name="Pearson M."/>
            <person name="Poon T.W."/>
            <person name="Priest M."/>
            <person name="Roberts A."/>
            <person name="Saif S."/>
            <person name="Shea T."/>
            <person name="Sisk P."/>
            <person name="Sykes S."/>
            <person name="Wortman J."/>
            <person name="Nusbaum C."/>
            <person name="Birren B."/>
        </authorList>
    </citation>
    <scope>NUCLEOTIDE SEQUENCE [LARGE SCALE GENOMIC DNA]</scope>
    <source>
        <strain evidence="3">WRAIR2</strain>
    </source>
</reference>
<dbReference type="EnsemblMetazoa" id="ADIR006215-RA">
    <property type="protein sequence ID" value="ADIR006215-PA"/>
    <property type="gene ID" value="ADIR006215"/>
</dbReference>
<dbReference type="VEuPathDB" id="VectorBase:ADIR006215"/>
<feature type="region of interest" description="Disordered" evidence="1">
    <location>
        <begin position="60"/>
        <end position="96"/>
    </location>
</feature>